<keyword evidence="16" id="KW-1185">Reference proteome</keyword>
<dbReference type="EMBL" id="JBDPZC010000003">
    <property type="protein sequence ID" value="MEO3712701.1"/>
    <property type="molecule type" value="Genomic_DNA"/>
</dbReference>
<dbReference type="RefSeq" id="WP_347608544.1">
    <property type="nucleotide sequence ID" value="NZ_JBDPZC010000003.1"/>
</dbReference>
<sequence length="896" mass="96852">MKTVQVHRDTFRLSPVVAGCALLMLAAGAQAQQAPAAQGDNKLDTVTVTGIRKGIEDAISVKKNATSVVESISAEDIGKLPDISIAESISRLPGLAAQRVNGQAQQISIRGTAPDLSSALLNGREQVSTSGDRYVEYDQYPSELISAVTVYKTGDASLVGQGLAGTVNLQTVKPLNFGKRTVAFNVRGEKNSNGAISDGAPSTGNRVSASYIDQFADKTLGLAVGFAHSDHPVSRYQFETWNWVKNGGNLSGAGVADKDALYPQGFKGLYYTGREKRDGVMGVLEYRPSTSFSSTLDVYHSKFSYDETRRGMEVPFENWSGANFNSTTITNGLALAGTVQATPVVRNNILTREDKLSAIGWNNKWVVDKWTAVLDLSHSTADHDETLIEMNSGLGADTITYNYAGPVPTFKFGKVYDSNAAVKLGGPFGNGYVNVPSFRDKLDAVRLDFTRDFDAGIITSVDFGLNYSRREKSRQHLETGFNALKSDFASADLLSPTDLSRVGLPAILAWDIDKALASNFGPYTPAVLNPWGATKNWAIKENVSTVYAKANLETELLGRPVRGNVGLQVVNTDQSSTSNTLLQWPLASLVPVQDGKKYTDVLPTLNLSWSLPDQQQLRLGAGQAIARPKLDDLNASFQVGLSAGNTGTPSGSGGNPRLDPWKSDYLDLSWEKYFGSKGYVAVAGFYKRLKSYIYNVTTPFDFKDYPLTGTAPDGTPIKPSTTIGTITHPENGQGGSLRGLEFSLSVPLEMVSPSLKGFGVQGNLSLTDSSINVKDSRFGDQNLPLPGLSKSVLNLTAYYENNGYSLRVSQRHRSNFLGSIGGPGGTSEKTFIKADTVVDLQLGYEIQEGTYKGLSFLLQVNNLTNSAFQTFSGSEDRYRGWEKYGRQTLLGVNYKL</sequence>
<evidence type="ECO:0000256" key="7">
    <source>
        <dbReference type="ARBA" id="ARBA00023136"/>
    </source>
</evidence>
<evidence type="ECO:0000256" key="3">
    <source>
        <dbReference type="ARBA" id="ARBA00022448"/>
    </source>
</evidence>
<dbReference type="InterPro" id="IPR036942">
    <property type="entry name" value="Beta-barrel_TonB_sf"/>
</dbReference>
<dbReference type="InterPro" id="IPR012910">
    <property type="entry name" value="Plug_dom"/>
</dbReference>
<dbReference type="PANTHER" id="PTHR40980">
    <property type="entry name" value="PLUG DOMAIN-CONTAINING PROTEIN"/>
    <property type="match status" value="1"/>
</dbReference>
<organism evidence="15 16">
    <name type="scientific">Roseateles flavus</name>
    <dbReference type="NCBI Taxonomy" id="3149041"/>
    <lineage>
        <taxon>Bacteria</taxon>
        <taxon>Pseudomonadati</taxon>
        <taxon>Pseudomonadota</taxon>
        <taxon>Betaproteobacteria</taxon>
        <taxon>Burkholderiales</taxon>
        <taxon>Sphaerotilaceae</taxon>
        <taxon>Roseateles</taxon>
    </lineage>
</organism>
<evidence type="ECO:0000256" key="8">
    <source>
        <dbReference type="ARBA" id="ARBA00023170"/>
    </source>
</evidence>
<comment type="similarity">
    <text evidence="2 10 11">Belongs to the TonB-dependent receptor family.</text>
</comment>
<evidence type="ECO:0000256" key="11">
    <source>
        <dbReference type="RuleBase" id="RU003357"/>
    </source>
</evidence>
<accession>A0ABV0GCC2</accession>
<dbReference type="Gene3D" id="2.170.130.10">
    <property type="entry name" value="TonB-dependent receptor, plug domain"/>
    <property type="match status" value="1"/>
</dbReference>
<evidence type="ECO:0000256" key="6">
    <source>
        <dbReference type="ARBA" id="ARBA00023077"/>
    </source>
</evidence>
<feature type="domain" description="TonB-dependent receptor-like beta-barrel" evidence="13">
    <location>
        <begin position="397"/>
        <end position="863"/>
    </location>
</feature>
<dbReference type="Pfam" id="PF00593">
    <property type="entry name" value="TonB_dep_Rec_b-barrel"/>
    <property type="match status" value="1"/>
</dbReference>
<reference evidence="15 16" key="1">
    <citation type="submission" date="2024-05" db="EMBL/GenBank/DDBJ databases">
        <title>Roseateles sp. 2.12 16S ribosomal RNA gene Genome sequencing and assembly.</title>
        <authorList>
            <person name="Woo H."/>
        </authorList>
    </citation>
    <scope>NUCLEOTIDE SEQUENCE [LARGE SCALE GENOMIC DNA]</scope>
    <source>
        <strain evidence="15 16">2.12</strain>
    </source>
</reference>
<comment type="subcellular location">
    <subcellularLocation>
        <location evidence="1 10">Cell outer membrane</location>
        <topology evidence="1 10">Multi-pass membrane protein</topology>
    </subcellularLocation>
</comment>
<feature type="domain" description="TonB-dependent receptor plug" evidence="14">
    <location>
        <begin position="62"/>
        <end position="165"/>
    </location>
</feature>
<name>A0ABV0GCC2_9BURK</name>
<evidence type="ECO:0000256" key="10">
    <source>
        <dbReference type="PROSITE-ProRule" id="PRU01360"/>
    </source>
</evidence>
<dbReference type="NCBIfam" id="TIGR01782">
    <property type="entry name" value="TonB-Xanth-Caul"/>
    <property type="match status" value="1"/>
</dbReference>
<dbReference type="Pfam" id="PF07715">
    <property type="entry name" value="Plug"/>
    <property type="match status" value="1"/>
</dbReference>
<keyword evidence="9 10" id="KW-0998">Cell outer membrane</keyword>
<keyword evidence="7 10" id="KW-0472">Membrane</keyword>
<evidence type="ECO:0000259" key="13">
    <source>
        <dbReference type="Pfam" id="PF00593"/>
    </source>
</evidence>
<evidence type="ECO:0000256" key="4">
    <source>
        <dbReference type="ARBA" id="ARBA00022452"/>
    </source>
</evidence>
<dbReference type="CDD" id="cd01347">
    <property type="entry name" value="ligand_gated_channel"/>
    <property type="match status" value="1"/>
</dbReference>
<evidence type="ECO:0000313" key="15">
    <source>
        <dbReference type="EMBL" id="MEO3712701.1"/>
    </source>
</evidence>
<evidence type="ECO:0000256" key="1">
    <source>
        <dbReference type="ARBA" id="ARBA00004571"/>
    </source>
</evidence>
<dbReference type="Proteomes" id="UP001462640">
    <property type="component" value="Unassembled WGS sequence"/>
</dbReference>
<feature type="chain" id="PRO_5046356538" evidence="12">
    <location>
        <begin position="32"/>
        <end position="896"/>
    </location>
</feature>
<evidence type="ECO:0000256" key="12">
    <source>
        <dbReference type="SAM" id="SignalP"/>
    </source>
</evidence>
<gene>
    <name evidence="15" type="ORF">ABDJ40_07960</name>
</gene>
<protein>
    <submittedName>
        <fullName evidence="15">TonB-dependent receptor</fullName>
    </submittedName>
</protein>
<dbReference type="InterPro" id="IPR039426">
    <property type="entry name" value="TonB-dep_rcpt-like"/>
</dbReference>
<comment type="caution">
    <text evidence="15">The sequence shown here is derived from an EMBL/GenBank/DDBJ whole genome shotgun (WGS) entry which is preliminary data.</text>
</comment>
<evidence type="ECO:0000256" key="2">
    <source>
        <dbReference type="ARBA" id="ARBA00009810"/>
    </source>
</evidence>
<dbReference type="InterPro" id="IPR010104">
    <property type="entry name" value="TonB_rcpt_bac"/>
</dbReference>
<dbReference type="PANTHER" id="PTHR40980:SF3">
    <property type="entry name" value="TONB-DEPENDENT RECEPTOR-LIKE BETA-BARREL DOMAIN-CONTAINING PROTEIN"/>
    <property type="match status" value="1"/>
</dbReference>
<keyword evidence="6 11" id="KW-0798">TonB box</keyword>
<dbReference type="PROSITE" id="PS52016">
    <property type="entry name" value="TONB_DEPENDENT_REC_3"/>
    <property type="match status" value="1"/>
</dbReference>
<evidence type="ECO:0000259" key="14">
    <source>
        <dbReference type="Pfam" id="PF07715"/>
    </source>
</evidence>
<dbReference type="InterPro" id="IPR037066">
    <property type="entry name" value="Plug_dom_sf"/>
</dbReference>
<evidence type="ECO:0000313" key="16">
    <source>
        <dbReference type="Proteomes" id="UP001462640"/>
    </source>
</evidence>
<keyword evidence="5 10" id="KW-0812">Transmembrane</keyword>
<dbReference type="SUPFAM" id="SSF56935">
    <property type="entry name" value="Porins"/>
    <property type="match status" value="1"/>
</dbReference>
<evidence type="ECO:0000256" key="9">
    <source>
        <dbReference type="ARBA" id="ARBA00023237"/>
    </source>
</evidence>
<dbReference type="InterPro" id="IPR000531">
    <property type="entry name" value="Beta-barrel_TonB"/>
</dbReference>
<evidence type="ECO:0000256" key="5">
    <source>
        <dbReference type="ARBA" id="ARBA00022692"/>
    </source>
</evidence>
<feature type="signal peptide" evidence="12">
    <location>
        <begin position="1"/>
        <end position="31"/>
    </location>
</feature>
<keyword evidence="3 10" id="KW-0813">Transport</keyword>
<keyword evidence="8 15" id="KW-0675">Receptor</keyword>
<keyword evidence="4 10" id="KW-1134">Transmembrane beta strand</keyword>
<keyword evidence="12" id="KW-0732">Signal</keyword>
<proteinExistence type="inferred from homology"/>
<dbReference type="Gene3D" id="2.40.170.20">
    <property type="entry name" value="TonB-dependent receptor, beta-barrel domain"/>
    <property type="match status" value="1"/>
</dbReference>